<dbReference type="Gene3D" id="2.40.30.170">
    <property type="match status" value="1"/>
</dbReference>
<evidence type="ECO:0000256" key="3">
    <source>
        <dbReference type="ARBA" id="ARBA00004196"/>
    </source>
</evidence>
<dbReference type="InterPro" id="IPR050465">
    <property type="entry name" value="UPF0194_transport"/>
</dbReference>
<gene>
    <name evidence="11" type="ORF">PMYSY11_4164</name>
</gene>
<evidence type="ECO:0000259" key="10">
    <source>
        <dbReference type="Pfam" id="PF02163"/>
    </source>
</evidence>
<protein>
    <submittedName>
        <fullName evidence="11">Peptidase M50</fullName>
    </submittedName>
</protein>
<comment type="subcellular location">
    <subcellularLocation>
        <location evidence="3">Cell envelope</location>
    </subcellularLocation>
    <subcellularLocation>
        <location evidence="2">Membrane</location>
        <topology evidence="2">Multi-pass membrane protein</topology>
    </subcellularLocation>
</comment>
<reference evidence="11" key="1">
    <citation type="submission" date="2019-02" db="EMBL/GenBank/DDBJ databases">
        <authorList>
            <consortium name="Genoscope - CEA"/>
            <person name="William W."/>
        </authorList>
    </citation>
    <scope>NUCLEOTIDE SEQUENCE [LARGE SCALE GENOMIC DNA]</scope>
    <source>
        <strain evidence="11">YSy11</strain>
    </source>
</reference>
<feature type="transmembrane region" description="Helical" evidence="9">
    <location>
        <begin position="206"/>
        <end position="225"/>
    </location>
</feature>
<evidence type="ECO:0000256" key="8">
    <source>
        <dbReference type="ARBA" id="ARBA00023136"/>
    </source>
</evidence>
<feature type="transmembrane region" description="Helical" evidence="9">
    <location>
        <begin position="418"/>
        <end position="436"/>
    </location>
</feature>
<evidence type="ECO:0000256" key="7">
    <source>
        <dbReference type="ARBA" id="ARBA00023054"/>
    </source>
</evidence>
<proteinExistence type="inferred from homology"/>
<evidence type="ECO:0000256" key="2">
    <source>
        <dbReference type="ARBA" id="ARBA00004141"/>
    </source>
</evidence>
<feature type="domain" description="Peptidase M50" evidence="10">
    <location>
        <begin position="188"/>
        <end position="304"/>
    </location>
</feature>
<feature type="transmembrane region" description="Helical" evidence="9">
    <location>
        <begin position="379"/>
        <end position="398"/>
    </location>
</feature>
<comment type="cofactor">
    <cofactor evidence="1">
        <name>Zn(2+)</name>
        <dbReference type="ChEBI" id="CHEBI:29105"/>
    </cofactor>
</comment>
<dbReference type="GO" id="GO:0030313">
    <property type="term" value="C:cell envelope"/>
    <property type="evidence" value="ECO:0007669"/>
    <property type="project" value="UniProtKB-SubCell"/>
</dbReference>
<evidence type="ECO:0000256" key="4">
    <source>
        <dbReference type="ARBA" id="ARBA00007931"/>
    </source>
</evidence>
<evidence type="ECO:0000313" key="11">
    <source>
        <dbReference type="EMBL" id="VEV99207.1"/>
    </source>
</evidence>
<feature type="transmembrane region" description="Helical" evidence="9">
    <location>
        <begin position="176"/>
        <end position="194"/>
    </location>
</feature>
<accession>A0A653E9J5</accession>
<keyword evidence="8 9" id="KW-0472">Membrane</keyword>
<name>A0A653E9J5_9PSED</name>
<dbReference type="EMBL" id="LR215729">
    <property type="protein sequence ID" value="VEV99207.1"/>
    <property type="molecule type" value="Genomic_DNA"/>
</dbReference>
<evidence type="ECO:0000256" key="5">
    <source>
        <dbReference type="ARBA" id="ARBA00022692"/>
    </source>
</evidence>
<keyword evidence="5 9" id="KW-0812">Transmembrane</keyword>
<feature type="transmembrane region" description="Helical" evidence="9">
    <location>
        <begin position="142"/>
        <end position="164"/>
    </location>
</feature>
<dbReference type="InterPro" id="IPR008915">
    <property type="entry name" value="Peptidase_M50"/>
</dbReference>
<dbReference type="RefSeq" id="WP_150549354.1">
    <property type="nucleotide sequence ID" value="NZ_LR215729.2"/>
</dbReference>
<dbReference type="AlphaFoldDB" id="A0A653E9J5"/>
<keyword evidence="6 9" id="KW-1133">Transmembrane helix</keyword>
<dbReference type="PANTHER" id="PTHR32347:SF23">
    <property type="entry name" value="BLL5650 PROTEIN"/>
    <property type="match status" value="1"/>
</dbReference>
<sequence>MDSPFDAPLPALRDDLKLSESATSINGEPSWVIQDTVINRFYQIGWLEFECLLRWGGTARQISSEIAEQTPLNPEPEQVLEFRQFLEGHQLLRPTTAAVERLQKRSEGNAWLSWKWWLHHYLFFRIPLLHPQDALRALAQKLNWLFTPAAVVCIIVLSLIGIVLVMHQWDTFTHDVVNSFSMEGALGFALALIVGKTLHELGHALVATRMGLNVAHMGIAFVVMWPMLYTDTGESWKLRNPRQRLAISSAGIMTELTLAGLATLGWALCEPGALRNALLYLATTNWLLSLALNASPFMRFDGYFILCDLLDFPNLHERSSAQARVFLRRFILGFKEDWPEPFSPSRRRLLIWFAFGTWIYRLALFLGIAIAVYLLFFKVLGIALFIVELAWFIFMPIWREMSYWWKNRQSIRSDRRRWMLAVLLGLLILLALPWSWQIHAPGVARAEQQLTVYSPFPARLTGVHAKGPVAAGETLATLEQPDINSKLAQSESSMRSYQDRLIGLQAVLDGLTEQMATRQRVMVEYEQAKSARSEIARLNLQAPFKGEWRDIDDNWRPGQWLGSKEAIGVLIDPSSWQVDAYVAQDQVAKLSPGNSARFYPKGQFEAIEGKVVSISTTKANYLTHPVLASRYGGPLETAENEQNLAPKSSVFHVVITLERPPQGLQETLGDAQIKGDKRSLLGDALTHLLAVLVRESGF</sequence>
<evidence type="ECO:0000256" key="9">
    <source>
        <dbReference type="SAM" id="Phobius"/>
    </source>
</evidence>
<evidence type="ECO:0000256" key="6">
    <source>
        <dbReference type="ARBA" id="ARBA00022989"/>
    </source>
</evidence>
<evidence type="ECO:0000256" key="1">
    <source>
        <dbReference type="ARBA" id="ARBA00001947"/>
    </source>
</evidence>
<dbReference type="GO" id="GO:0006508">
    <property type="term" value="P:proteolysis"/>
    <property type="evidence" value="ECO:0007669"/>
    <property type="project" value="InterPro"/>
</dbReference>
<dbReference type="Pfam" id="PF02163">
    <property type="entry name" value="Peptidase_M50"/>
    <property type="match status" value="1"/>
</dbReference>
<feature type="transmembrane region" description="Helical" evidence="9">
    <location>
        <begin position="349"/>
        <end position="373"/>
    </location>
</feature>
<dbReference type="PANTHER" id="PTHR32347">
    <property type="entry name" value="EFFLUX SYSTEM COMPONENT YKNX-RELATED"/>
    <property type="match status" value="1"/>
</dbReference>
<feature type="transmembrane region" description="Helical" evidence="9">
    <location>
        <begin position="245"/>
        <end position="269"/>
    </location>
</feature>
<comment type="similarity">
    <text evidence="4">Belongs to the peptidase M50B family.</text>
</comment>
<keyword evidence="7" id="KW-0175">Coiled coil</keyword>
<organism evidence="11">
    <name type="scientific">Pseudomonas marincola</name>
    <dbReference type="NCBI Taxonomy" id="437900"/>
    <lineage>
        <taxon>Bacteria</taxon>
        <taxon>Pseudomonadati</taxon>
        <taxon>Pseudomonadota</taxon>
        <taxon>Gammaproteobacteria</taxon>
        <taxon>Pseudomonadales</taxon>
        <taxon>Pseudomonadaceae</taxon>
        <taxon>Pseudomonas</taxon>
    </lineage>
</organism>
<dbReference type="GO" id="GO:0016020">
    <property type="term" value="C:membrane"/>
    <property type="evidence" value="ECO:0007669"/>
    <property type="project" value="UniProtKB-SubCell"/>
</dbReference>